<reference evidence="1" key="1">
    <citation type="submission" date="2019-12" db="EMBL/GenBank/DDBJ databases">
        <title>Genome sequencing and annotation of Brassica cretica.</title>
        <authorList>
            <person name="Studholme D.J."/>
            <person name="Sarris P."/>
        </authorList>
    </citation>
    <scope>NUCLEOTIDE SEQUENCE</scope>
    <source>
        <strain evidence="1">PFS-109/04</strain>
        <tissue evidence="1">Leaf</tissue>
    </source>
</reference>
<protein>
    <submittedName>
        <fullName evidence="1">Uncharacterized protein</fullName>
    </submittedName>
</protein>
<evidence type="ECO:0000313" key="2">
    <source>
        <dbReference type="Proteomes" id="UP000712600"/>
    </source>
</evidence>
<accession>A0A8S9QYG1</accession>
<dbReference type="AlphaFoldDB" id="A0A8S9QYG1"/>
<proteinExistence type="predicted"/>
<comment type="caution">
    <text evidence="1">The sequence shown here is derived from an EMBL/GenBank/DDBJ whole genome shotgun (WGS) entry which is preliminary data.</text>
</comment>
<evidence type="ECO:0000313" key="1">
    <source>
        <dbReference type="EMBL" id="KAF3554345.1"/>
    </source>
</evidence>
<organism evidence="1 2">
    <name type="scientific">Brassica cretica</name>
    <name type="common">Mustard</name>
    <dbReference type="NCBI Taxonomy" id="69181"/>
    <lineage>
        <taxon>Eukaryota</taxon>
        <taxon>Viridiplantae</taxon>
        <taxon>Streptophyta</taxon>
        <taxon>Embryophyta</taxon>
        <taxon>Tracheophyta</taxon>
        <taxon>Spermatophyta</taxon>
        <taxon>Magnoliopsida</taxon>
        <taxon>eudicotyledons</taxon>
        <taxon>Gunneridae</taxon>
        <taxon>Pentapetalae</taxon>
        <taxon>rosids</taxon>
        <taxon>malvids</taxon>
        <taxon>Brassicales</taxon>
        <taxon>Brassicaceae</taxon>
        <taxon>Brassiceae</taxon>
        <taxon>Brassica</taxon>
    </lineage>
</organism>
<sequence>MIFISLKRRRLLGSEPIISSVIISTSPASVILGEWASSSPPSLSSVAAASRIGVNHFFRHHLHFSSVGVLHPRRVGVIISAVTQIRCYGNQRNSPPSAVKVLKEMLLRFTLAAKESDYFVVSKQLELEISLTLAAKESFQSLVKRCIPVHIRY</sequence>
<gene>
    <name evidence="1" type="ORF">F2Q69_00015064</name>
</gene>
<dbReference type="Proteomes" id="UP000712600">
    <property type="component" value="Unassembled WGS sequence"/>
</dbReference>
<dbReference type="EMBL" id="QGKX02000996">
    <property type="protein sequence ID" value="KAF3554345.1"/>
    <property type="molecule type" value="Genomic_DNA"/>
</dbReference>
<name>A0A8S9QYG1_BRACR</name>